<protein>
    <submittedName>
        <fullName evidence="2">Transporter</fullName>
    </submittedName>
</protein>
<accession>A0A2U9S5Q5</accession>
<dbReference type="Pfam" id="PF03459">
    <property type="entry name" value="TOBE"/>
    <property type="match status" value="1"/>
</dbReference>
<dbReference type="Gene3D" id="2.40.50.100">
    <property type="match status" value="1"/>
</dbReference>
<dbReference type="SUPFAM" id="SSF50331">
    <property type="entry name" value="MOP-like"/>
    <property type="match status" value="1"/>
</dbReference>
<dbReference type="InterPro" id="IPR008995">
    <property type="entry name" value="Mo/tungstate-bd_C_term_dom"/>
</dbReference>
<feature type="domain" description="Transport-associated OB type 1" evidence="1">
    <location>
        <begin position="7"/>
        <end position="44"/>
    </location>
</feature>
<keyword evidence="3" id="KW-1185">Reference proteome</keyword>
<evidence type="ECO:0000313" key="2">
    <source>
        <dbReference type="EMBL" id="AWU94692.1"/>
    </source>
</evidence>
<dbReference type="EMBL" id="CP029829">
    <property type="protein sequence ID" value="AWU94692.1"/>
    <property type="molecule type" value="Genomic_DNA"/>
</dbReference>
<dbReference type="InterPro" id="IPR005116">
    <property type="entry name" value="Transp-assoc_OB_typ1"/>
</dbReference>
<dbReference type="RefSeq" id="WP_111067300.1">
    <property type="nucleotide sequence ID" value="NZ_CP029829.1"/>
</dbReference>
<name>A0A2U9S5Q5_9PROT</name>
<evidence type="ECO:0000313" key="3">
    <source>
        <dbReference type="Proteomes" id="UP000249605"/>
    </source>
</evidence>
<gene>
    <name evidence="2" type="ORF">DM194_10705</name>
</gene>
<evidence type="ECO:0000259" key="1">
    <source>
        <dbReference type="Pfam" id="PF03459"/>
    </source>
</evidence>
<dbReference type="AlphaFoldDB" id="A0A2U9S5Q5"/>
<reference evidence="2 3" key="1">
    <citation type="journal article" date="2019" name="Int. J. Syst. Evol. Microbiol.">
        <title>Azospirillum ramasamyi sp. nov., a novel diazotrophic bacterium isolated from fermented bovine products.</title>
        <authorList>
            <person name="Anandham R."/>
            <person name="Heo J."/>
            <person name="Krishnamoorthy R."/>
            <person name="SenthilKumar M."/>
            <person name="Gopal N.O."/>
            <person name="Kim S.J."/>
            <person name="Kwon S.W."/>
        </authorList>
    </citation>
    <scope>NUCLEOTIDE SEQUENCE [LARGE SCALE GENOMIC DNA]</scope>
    <source>
        <strain evidence="2 3">M2T2B2</strain>
    </source>
</reference>
<proteinExistence type="predicted"/>
<sequence>MKLSARSQLKGTVITSTVTSETVDELGLVSGHSVTAIIEASDVLVGK</sequence>
<dbReference type="KEGG" id="azm:DM194_10705"/>
<dbReference type="Proteomes" id="UP000249605">
    <property type="component" value="Chromosome"/>
</dbReference>
<organism evidence="2 3">
    <name type="scientific">Azospirillum ramasamyi</name>
    <dbReference type="NCBI Taxonomy" id="682998"/>
    <lineage>
        <taxon>Bacteria</taxon>
        <taxon>Pseudomonadati</taxon>
        <taxon>Pseudomonadota</taxon>
        <taxon>Alphaproteobacteria</taxon>
        <taxon>Rhodospirillales</taxon>
        <taxon>Azospirillaceae</taxon>
        <taxon>Azospirillum</taxon>
    </lineage>
</organism>